<comment type="caution">
    <text evidence="2">The sequence shown here is derived from an EMBL/GenBank/DDBJ whole genome shotgun (WGS) entry which is preliminary data.</text>
</comment>
<reference evidence="2" key="1">
    <citation type="journal article" date="2022" name="bioRxiv">
        <title>Sequencing and chromosome-scale assembly of the giantPleurodeles waltlgenome.</title>
        <authorList>
            <person name="Brown T."/>
            <person name="Elewa A."/>
            <person name="Iarovenko S."/>
            <person name="Subramanian E."/>
            <person name="Araus A.J."/>
            <person name="Petzold A."/>
            <person name="Susuki M."/>
            <person name="Suzuki K.-i.T."/>
            <person name="Hayashi T."/>
            <person name="Toyoda A."/>
            <person name="Oliveira C."/>
            <person name="Osipova E."/>
            <person name="Leigh N.D."/>
            <person name="Simon A."/>
            <person name="Yun M.H."/>
        </authorList>
    </citation>
    <scope>NUCLEOTIDE SEQUENCE</scope>
    <source>
        <strain evidence="2">20211129_DDA</strain>
        <tissue evidence="2">Liver</tissue>
    </source>
</reference>
<evidence type="ECO:0000313" key="3">
    <source>
        <dbReference type="Proteomes" id="UP001066276"/>
    </source>
</evidence>
<feature type="signal peptide" evidence="1">
    <location>
        <begin position="1"/>
        <end position="18"/>
    </location>
</feature>
<gene>
    <name evidence="2" type="ORF">NDU88_006225</name>
</gene>
<dbReference type="Proteomes" id="UP001066276">
    <property type="component" value="Chromosome 6"/>
</dbReference>
<evidence type="ECO:0000313" key="2">
    <source>
        <dbReference type="EMBL" id="KAJ1139862.1"/>
    </source>
</evidence>
<keyword evidence="1" id="KW-0732">Signal</keyword>
<evidence type="ECO:0008006" key="4">
    <source>
        <dbReference type="Google" id="ProtNLM"/>
    </source>
</evidence>
<evidence type="ECO:0000256" key="1">
    <source>
        <dbReference type="SAM" id="SignalP"/>
    </source>
</evidence>
<proteinExistence type="predicted"/>
<sequence>MRCRPGCLVATLEYMVLALLDRVCRMVLLVPHEWCPQATVEAVAPVSAGTASSGMPRLRCEQGDAGVLGPQVAVQAVAWW</sequence>
<organism evidence="2 3">
    <name type="scientific">Pleurodeles waltl</name>
    <name type="common">Iberian ribbed newt</name>
    <dbReference type="NCBI Taxonomy" id="8319"/>
    <lineage>
        <taxon>Eukaryota</taxon>
        <taxon>Metazoa</taxon>
        <taxon>Chordata</taxon>
        <taxon>Craniata</taxon>
        <taxon>Vertebrata</taxon>
        <taxon>Euteleostomi</taxon>
        <taxon>Amphibia</taxon>
        <taxon>Batrachia</taxon>
        <taxon>Caudata</taxon>
        <taxon>Salamandroidea</taxon>
        <taxon>Salamandridae</taxon>
        <taxon>Pleurodelinae</taxon>
        <taxon>Pleurodeles</taxon>
    </lineage>
</organism>
<protein>
    <recommendedName>
        <fullName evidence="4">Secreted protein</fullName>
    </recommendedName>
</protein>
<dbReference type="AlphaFoldDB" id="A0AAV7QKK2"/>
<accession>A0AAV7QKK2</accession>
<keyword evidence="3" id="KW-1185">Reference proteome</keyword>
<dbReference type="EMBL" id="JANPWB010000010">
    <property type="protein sequence ID" value="KAJ1139862.1"/>
    <property type="molecule type" value="Genomic_DNA"/>
</dbReference>
<feature type="chain" id="PRO_5043395267" description="Secreted protein" evidence="1">
    <location>
        <begin position="19"/>
        <end position="80"/>
    </location>
</feature>
<name>A0AAV7QKK2_PLEWA</name>